<dbReference type="Pfam" id="PF13241">
    <property type="entry name" value="NAD_binding_7"/>
    <property type="match status" value="1"/>
</dbReference>
<dbReference type="InterPro" id="IPR028162">
    <property type="entry name" value="Met8_C"/>
</dbReference>
<protein>
    <recommendedName>
        <fullName evidence="2">precorrin-2 dehydrogenase</fullName>
        <ecNumber evidence="2">1.3.1.76</ecNumber>
    </recommendedName>
</protein>
<dbReference type="GO" id="GO:0004325">
    <property type="term" value="F:ferrochelatase activity"/>
    <property type="evidence" value="ECO:0007669"/>
    <property type="project" value="InterPro"/>
</dbReference>
<dbReference type="Gene3D" id="3.40.50.720">
    <property type="entry name" value="NAD(P)-binding Rossmann-like Domain"/>
    <property type="match status" value="1"/>
</dbReference>
<dbReference type="EC" id="1.3.1.76" evidence="2"/>
<reference evidence="8 9" key="1">
    <citation type="submission" date="2019-07" db="EMBL/GenBank/DDBJ databases">
        <authorList>
            <person name="Friedrich A."/>
            <person name="Schacherer J."/>
        </authorList>
    </citation>
    <scope>NUCLEOTIDE SEQUENCE [LARGE SCALE GENOMIC DNA]</scope>
</reference>
<comment type="pathway">
    <text evidence="1">Porphyrin-containing compound metabolism; siroheme biosynthesis; sirohydrochlorin from precorrin-2: step 1/1.</text>
</comment>
<dbReference type="Proteomes" id="UP000478008">
    <property type="component" value="Unassembled WGS sequence"/>
</dbReference>
<dbReference type="EMBL" id="CABFWN010000004">
    <property type="protein sequence ID" value="VUG18707.1"/>
    <property type="molecule type" value="Genomic_DNA"/>
</dbReference>
<dbReference type="InterPro" id="IPR036291">
    <property type="entry name" value="NAD(P)-bd_dom_sf"/>
</dbReference>
<gene>
    <name evidence="8" type="primary">MET8</name>
    <name evidence="8" type="ORF">DEBR0S4_00430G</name>
</gene>
<feature type="domain" description="Siroheme biosynthesis protein Met8 C-terminal" evidence="6">
    <location>
        <begin position="194"/>
        <end position="256"/>
    </location>
</feature>
<feature type="domain" description="Siroheme synthase central" evidence="7">
    <location>
        <begin position="161"/>
        <end position="183"/>
    </location>
</feature>
<dbReference type="Gene3D" id="1.10.3280.10">
    <property type="entry name" value="Siroheme synthase, domain 3"/>
    <property type="match status" value="1"/>
</dbReference>
<dbReference type="SUPFAM" id="SSF75615">
    <property type="entry name" value="Siroheme synthase middle domains-like"/>
    <property type="match status" value="1"/>
</dbReference>
<dbReference type="AlphaFoldDB" id="A0A7D9H2G5"/>
<dbReference type="UniPathway" id="UPA00262">
    <property type="reaction ID" value="UER00222"/>
</dbReference>
<keyword evidence="3" id="KW-0560">Oxidoreductase</keyword>
<evidence type="ECO:0000313" key="9">
    <source>
        <dbReference type="Proteomes" id="UP000478008"/>
    </source>
</evidence>
<organism evidence="8 9">
    <name type="scientific">Dekkera bruxellensis</name>
    <name type="common">Brettanomyces custersii</name>
    <dbReference type="NCBI Taxonomy" id="5007"/>
    <lineage>
        <taxon>Eukaryota</taxon>
        <taxon>Fungi</taxon>
        <taxon>Dikarya</taxon>
        <taxon>Ascomycota</taxon>
        <taxon>Saccharomycotina</taxon>
        <taxon>Pichiomycetes</taxon>
        <taxon>Pichiales</taxon>
        <taxon>Pichiaceae</taxon>
        <taxon>Brettanomyces</taxon>
    </lineage>
</organism>
<dbReference type="InterPro" id="IPR028161">
    <property type="entry name" value="Met8-like"/>
</dbReference>
<dbReference type="GO" id="GO:0043115">
    <property type="term" value="F:precorrin-2 dehydrogenase activity"/>
    <property type="evidence" value="ECO:0007669"/>
    <property type="project" value="UniProtKB-EC"/>
</dbReference>
<evidence type="ECO:0000256" key="3">
    <source>
        <dbReference type="ARBA" id="ARBA00023002"/>
    </source>
</evidence>
<evidence type="ECO:0000256" key="2">
    <source>
        <dbReference type="ARBA" id="ARBA00012400"/>
    </source>
</evidence>
<accession>A0A7D9H2G5</accession>
<dbReference type="PANTHER" id="PTHR35330:SF1">
    <property type="entry name" value="SIROHEME BIOSYNTHESIS PROTEIN MET8"/>
    <property type="match status" value="1"/>
</dbReference>
<evidence type="ECO:0000256" key="1">
    <source>
        <dbReference type="ARBA" id="ARBA00005010"/>
    </source>
</evidence>
<name>A0A7D9H2G5_DEKBR</name>
<evidence type="ECO:0000259" key="7">
    <source>
        <dbReference type="Pfam" id="PF14824"/>
    </source>
</evidence>
<dbReference type="Pfam" id="PF14824">
    <property type="entry name" value="Sirohm_synth_M"/>
    <property type="match status" value="1"/>
</dbReference>
<dbReference type="SUPFAM" id="SSF51735">
    <property type="entry name" value="NAD(P)-binding Rossmann-fold domains"/>
    <property type="match status" value="1"/>
</dbReference>
<evidence type="ECO:0000259" key="6">
    <source>
        <dbReference type="Pfam" id="PF14823"/>
    </source>
</evidence>
<keyword evidence="4" id="KW-0520">NAD</keyword>
<dbReference type="InterPro" id="IPR028281">
    <property type="entry name" value="Sirohaem_synthase_central"/>
</dbReference>
<dbReference type="Pfam" id="PF14823">
    <property type="entry name" value="Sirohm_synth_C"/>
    <property type="match status" value="1"/>
</dbReference>
<sequence>MQQDAPVIQGGGSLMISWQVTNQRVLVIGGGNVGLSRVNHLLEADAKVTVVSKELCPELEKYEALQLLECVEKREYKDSDLQMYETTKREQMMTLDLEDDENRKIIDDFEKNQKFALVLICINEHKIARHIYFKCKQLGLVVNLADDPQHCDFYFGSVYRRGALQIMISTNGKSPRLCNRIKNFKIKPMFESLDIANAIDNLGYMRSTLRSKVDPGEDRKTVKERMHWNRQITDFFSIEDWCEMDHDKIDAILSKFPELPTPE</sequence>
<keyword evidence="9" id="KW-1185">Reference proteome</keyword>
<dbReference type="PANTHER" id="PTHR35330">
    <property type="entry name" value="SIROHEME BIOSYNTHESIS PROTEIN MET8"/>
    <property type="match status" value="1"/>
</dbReference>
<proteinExistence type="predicted"/>
<evidence type="ECO:0000256" key="4">
    <source>
        <dbReference type="ARBA" id="ARBA00023027"/>
    </source>
</evidence>
<dbReference type="Gene3D" id="3.30.160.110">
    <property type="entry name" value="Siroheme synthase, domain 2"/>
    <property type="match status" value="1"/>
</dbReference>
<evidence type="ECO:0000313" key="8">
    <source>
        <dbReference type="EMBL" id="VUG18707.1"/>
    </source>
</evidence>
<dbReference type="GO" id="GO:0019354">
    <property type="term" value="P:siroheme biosynthetic process"/>
    <property type="evidence" value="ECO:0007669"/>
    <property type="project" value="UniProtKB-UniPathway"/>
</dbReference>
<keyword evidence="5" id="KW-0627">Porphyrin biosynthesis</keyword>
<evidence type="ECO:0000256" key="5">
    <source>
        <dbReference type="ARBA" id="ARBA00023244"/>
    </source>
</evidence>